<accession>A0A080LSC3</accession>
<comment type="caution">
    <text evidence="5">The sequence shown here is derived from an EMBL/GenBank/DDBJ whole genome shotgun (WGS) entry which is preliminary data.</text>
</comment>
<dbReference type="InterPro" id="IPR044666">
    <property type="entry name" value="Cyclophilin_A-like"/>
</dbReference>
<proteinExistence type="inferred from homology"/>
<dbReference type="AlphaFoldDB" id="A0A080LSC3"/>
<dbReference type="SUPFAM" id="SSF50891">
    <property type="entry name" value="Cyclophilin-like"/>
    <property type="match status" value="1"/>
</dbReference>
<dbReference type="PRINTS" id="PR00153">
    <property type="entry name" value="CSAPPISMRASE"/>
</dbReference>
<evidence type="ECO:0000313" key="5">
    <source>
        <dbReference type="EMBL" id="KFB71272.1"/>
    </source>
</evidence>
<keyword evidence="2 3" id="KW-0413">Isomerase</keyword>
<protein>
    <recommendedName>
        <fullName evidence="3">Peptidyl-prolyl cis-trans isomerase</fullName>
        <shortName evidence="3">PPIase</shortName>
        <ecNumber evidence="3">5.2.1.8</ecNumber>
    </recommendedName>
</protein>
<organism evidence="5 6">
    <name type="scientific">Candidatus Accumulibacter phosphatis</name>
    <dbReference type="NCBI Taxonomy" id="327160"/>
    <lineage>
        <taxon>Bacteria</taxon>
        <taxon>Pseudomonadati</taxon>
        <taxon>Pseudomonadota</taxon>
        <taxon>Betaproteobacteria</taxon>
        <taxon>Candidatus Accumulibacter</taxon>
    </lineage>
</organism>
<comment type="similarity">
    <text evidence="3">Belongs to the cyclophilin-type PPIase family.</text>
</comment>
<comment type="catalytic activity">
    <reaction evidence="3">
        <text>[protein]-peptidylproline (omega=180) = [protein]-peptidylproline (omega=0)</text>
        <dbReference type="Rhea" id="RHEA:16237"/>
        <dbReference type="Rhea" id="RHEA-COMP:10747"/>
        <dbReference type="Rhea" id="RHEA-COMP:10748"/>
        <dbReference type="ChEBI" id="CHEBI:83833"/>
        <dbReference type="ChEBI" id="CHEBI:83834"/>
        <dbReference type="EC" id="5.2.1.8"/>
    </reaction>
</comment>
<dbReference type="Proteomes" id="UP000020077">
    <property type="component" value="Unassembled WGS sequence"/>
</dbReference>
<dbReference type="Pfam" id="PF00160">
    <property type="entry name" value="Pro_isomerase"/>
    <property type="match status" value="1"/>
</dbReference>
<reference evidence="5 6" key="1">
    <citation type="submission" date="2014-02" db="EMBL/GenBank/DDBJ databases">
        <title>Expanding our view of genomic diversity in Candidatus Accumulibacter clades.</title>
        <authorList>
            <person name="Skennerton C.T."/>
            <person name="Barr J.J."/>
            <person name="Slater F.R."/>
            <person name="Bond P.L."/>
            <person name="Tyson G.W."/>
        </authorList>
    </citation>
    <scope>NUCLEOTIDE SEQUENCE [LARGE SCALE GENOMIC DNA]</scope>
    <source>
        <strain evidence="6">BA-91</strain>
    </source>
</reference>
<name>A0A080LSC3_9PROT</name>
<dbReference type="EC" id="5.2.1.8" evidence="3"/>
<dbReference type="Gene3D" id="2.40.100.10">
    <property type="entry name" value="Cyclophilin-like"/>
    <property type="match status" value="1"/>
</dbReference>
<gene>
    <name evidence="5" type="primary">ppiB_2</name>
    <name evidence="5" type="ORF">AW09_003600</name>
</gene>
<dbReference type="GO" id="GO:0003755">
    <property type="term" value="F:peptidyl-prolyl cis-trans isomerase activity"/>
    <property type="evidence" value="ECO:0007669"/>
    <property type="project" value="UniProtKB-UniRule"/>
</dbReference>
<comment type="function">
    <text evidence="3">PPIases accelerate the folding of proteins. It catalyzes the cis-trans isomerization of proline imidic peptide bonds in oligopeptides.</text>
</comment>
<dbReference type="EMBL" id="JDVG02000568">
    <property type="protein sequence ID" value="KFB71272.1"/>
    <property type="molecule type" value="Genomic_DNA"/>
</dbReference>
<dbReference type="PROSITE" id="PS50072">
    <property type="entry name" value="CSA_PPIASE_2"/>
    <property type="match status" value="1"/>
</dbReference>
<dbReference type="InterPro" id="IPR002130">
    <property type="entry name" value="Cyclophilin-type_PPIase_dom"/>
</dbReference>
<dbReference type="PANTHER" id="PTHR45625:SF4">
    <property type="entry name" value="PEPTIDYLPROLYL ISOMERASE DOMAIN AND WD REPEAT-CONTAINING PROTEIN 1"/>
    <property type="match status" value="1"/>
</dbReference>
<sequence length="294" mass="31224">MTVMNTSLRLLRQGLLAVAGLALAITAWAQSTMVRLHTTQGAIDIQLYDTAAPKTVANFLSYVRSGAYVDNFIHRSMPGFVVQLGGYAWPGSGYAGHITTLPPVVNEFSVARSNVRGTVAMAKLGGDPNSATSEFFFNLGNNASNLDTQNGGFTVFGRVTTPGMAVVDRIAALSTVNAGGAFTNLPVVNFSGSTILREHVVRLTEVTEFPPLSAQSDSDRVFNYLEAAYQQYLSPAHGQAGVASGYTFRYYAGSNAYVATANAKVWYLLPSISPDIGLLGDTASWLNVAAQAGY</sequence>
<evidence type="ECO:0000259" key="4">
    <source>
        <dbReference type="PROSITE" id="PS50072"/>
    </source>
</evidence>
<evidence type="ECO:0000256" key="2">
    <source>
        <dbReference type="ARBA" id="ARBA00023235"/>
    </source>
</evidence>
<dbReference type="InterPro" id="IPR029000">
    <property type="entry name" value="Cyclophilin-like_dom_sf"/>
</dbReference>
<feature type="domain" description="PPIase cyclophilin-type" evidence="4">
    <location>
        <begin position="41"/>
        <end position="186"/>
    </location>
</feature>
<evidence type="ECO:0000256" key="1">
    <source>
        <dbReference type="ARBA" id="ARBA00023110"/>
    </source>
</evidence>
<dbReference type="PANTHER" id="PTHR45625">
    <property type="entry name" value="PEPTIDYL-PROLYL CIS-TRANS ISOMERASE-RELATED"/>
    <property type="match status" value="1"/>
</dbReference>
<keyword evidence="1 3" id="KW-0697">Rotamase</keyword>
<evidence type="ECO:0000256" key="3">
    <source>
        <dbReference type="RuleBase" id="RU363019"/>
    </source>
</evidence>
<evidence type="ECO:0000313" key="6">
    <source>
        <dbReference type="Proteomes" id="UP000020077"/>
    </source>
</evidence>